<name>A0AA39W601_ACESA</name>
<feature type="region of interest" description="Disordered" evidence="1">
    <location>
        <begin position="1"/>
        <end position="23"/>
    </location>
</feature>
<gene>
    <name evidence="2" type="ORF">LWI29_034263</name>
</gene>
<evidence type="ECO:0000313" key="3">
    <source>
        <dbReference type="Proteomes" id="UP001168877"/>
    </source>
</evidence>
<keyword evidence="3" id="KW-1185">Reference proteome</keyword>
<evidence type="ECO:0000256" key="1">
    <source>
        <dbReference type="SAM" id="MobiDB-lite"/>
    </source>
</evidence>
<reference evidence="2" key="1">
    <citation type="journal article" date="2022" name="Plant J.">
        <title>Strategies of tolerance reflected in two North American maple genomes.</title>
        <authorList>
            <person name="McEvoy S.L."/>
            <person name="Sezen U.U."/>
            <person name="Trouern-Trend A."/>
            <person name="McMahon S.M."/>
            <person name="Schaberg P.G."/>
            <person name="Yang J."/>
            <person name="Wegrzyn J.L."/>
            <person name="Swenson N.G."/>
        </authorList>
    </citation>
    <scope>NUCLEOTIDE SEQUENCE</scope>
    <source>
        <strain evidence="2">NS2018</strain>
    </source>
</reference>
<comment type="caution">
    <text evidence="2">The sequence shown here is derived from an EMBL/GenBank/DDBJ whole genome shotgun (WGS) entry which is preliminary data.</text>
</comment>
<dbReference type="Proteomes" id="UP001168877">
    <property type="component" value="Unassembled WGS sequence"/>
</dbReference>
<proteinExistence type="predicted"/>
<reference evidence="2" key="2">
    <citation type="submission" date="2023-06" db="EMBL/GenBank/DDBJ databases">
        <authorList>
            <person name="Swenson N.G."/>
            <person name="Wegrzyn J.L."/>
            <person name="Mcevoy S.L."/>
        </authorList>
    </citation>
    <scope>NUCLEOTIDE SEQUENCE</scope>
    <source>
        <strain evidence="2">NS2018</strain>
        <tissue evidence="2">Leaf</tissue>
    </source>
</reference>
<dbReference type="EMBL" id="JAUESC010000003">
    <property type="protein sequence ID" value="KAK0602516.1"/>
    <property type="molecule type" value="Genomic_DNA"/>
</dbReference>
<sequence>MLKPLNIQPSGLKLVNPPSKHKQGFQQELHHKLGLHNQDLLNLELHSQDPHNKDLNNKGSHKLNMGSQIQGNKYGHSGTTPGPVETEQILSLQWGGLNLFELNVLKLVINSPFMGAKMENCRFSYEKEERNQRACKSSSMESEFLLQWGNKKRLRCVRVKDPQKFSDNTNGVIRRKITSRIDRCLVTASDKEASNRLTSCLGNADEYIDWTIHWKSSTDSDQGHQFFC</sequence>
<evidence type="ECO:0000313" key="2">
    <source>
        <dbReference type="EMBL" id="KAK0602516.1"/>
    </source>
</evidence>
<dbReference type="AlphaFoldDB" id="A0AA39W601"/>
<protein>
    <submittedName>
        <fullName evidence="2">Uncharacterized protein</fullName>
    </submittedName>
</protein>
<organism evidence="2 3">
    <name type="scientific">Acer saccharum</name>
    <name type="common">Sugar maple</name>
    <dbReference type="NCBI Taxonomy" id="4024"/>
    <lineage>
        <taxon>Eukaryota</taxon>
        <taxon>Viridiplantae</taxon>
        <taxon>Streptophyta</taxon>
        <taxon>Embryophyta</taxon>
        <taxon>Tracheophyta</taxon>
        <taxon>Spermatophyta</taxon>
        <taxon>Magnoliopsida</taxon>
        <taxon>eudicotyledons</taxon>
        <taxon>Gunneridae</taxon>
        <taxon>Pentapetalae</taxon>
        <taxon>rosids</taxon>
        <taxon>malvids</taxon>
        <taxon>Sapindales</taxon>
        <taxon>Sapindaceae</taxon>
        <taxon>Hippocastanoideae</taxon>
        <taxon>Acereae</taxon>
        <taxon>Acer</taxon>
    </lineage>
</organism>
<accession>A0AA39W601</accession>